<name>A0A267MGU2_9FIRM</name>
<feature type="transmembrane region" description="Helical" evidence="1">
    <location>
        <begin position="43"/>
        <end position="64"/>
    </location>
</feature>
<comment type="caution">
    <text evidence="2">The sequence shown here is derived from an EMBL/GenBank/DDBJ whole genome shotgun (WGS) entry which is preliminary data.</text>
</comment>
<keyword evidence="1" id="KW-0812">Transmembrane</keyword>
<keyword evidence="3" id="KW-1185">Reference proteome</keyword>
<keyword evidence="1" id="KW-1133">Transmembrane helix</keyword>
<reference evidence="2 3" key="1">
    <citation type="submission" date="2017-06" db="EMBL/GenBank/DDBJ databases">
        <title>Draft genome sequence of anaerobic fermentative bacterium Anaeromicrobium sediminis DY2726D isolated from West Pacific Ocean sediments.</title>
        <authorList>
            <person name="Zeng X."/>
        </authorList>
    </citation>
    <scope>NUCLEOTIDE SEQUENCE [LARGE SCALE GENOMIC DNA]</scope>
    <source>
        <strain evidence="2 3">DY2726D</strain>
    </source>
</reference>
<accession>A0A267MGU2</accession>
<feature type="transmembrane region" description="Helical" evidence="1">
    <location>
        <begin position="16"/>
        <end position="37"/>
    </location>
</feature>
<proteinExistence type="predicted"/>
<evidence type="ECO:0000313" key="3">
    <source>
        <dbReference type="Proteomes" id="UP000216024"/>
    </source>
</evidence>
<dbReference type="Proteomes" id="UP000216024">
    <property type="component" value="Unassembled WGS sequence"/>
</dbReference>
<feature type="transmembrane region" description="Helical" evidence="1">
    <location>
        <begin position="214"/>
        <end position="232"/>
    </location>
</feature>
<sequence length="314" mass="35959">MGPYNLPYKQKSSTNVYSYFFVVLFCIAWAGFFFLVIMKDDLIKGLFGGGAFISLSVWACYIIISVQVLKKFSLHLTSEYIEVVLPFKATIARWEEIASVDTYYSHGNDYVAVLLKSHKEKKSFTRNFESVFGVPSYSFQIPARFFKDVDMNRLLLTISEQINSRLANEGQHVDRITHGKDENNIIGALSTSGLMGLILSVVYGISIWQLEENFVFIPIFGSFLIISMFNTYYKEESFNLMARLYIGFLCLVQIPLGIILATTLETEMYFAIDDIFFVIKKYFKYVVKYPAEQWFSIVIGLICFGIGAIRGRVK</sequence>
<organism evidence="2 3">
    <name type="scientific">Anaeromicrobium sediminis</name>
    <dbReference type="NCBI Taxonomy" id="1478221"/>
    <lineage>
        <taxon>Bacteria</taxon>
        <taxon>Bacillati</taxon>
        <taxon>Bacillota</taxon>
        <taxon>Clostridia</taxon>
        <taxon>Peptostreptococcales</taxon>
        <taxon>Thermotaleaceae</taxon>
        <taxon>Anaeromicrobium</taxon>
    </lineage>
</organism>
<feature type="transmembrane region" description="Helical" evidence="1">
    <location>
        <begin position="294"/>
        <end position="313"/>
    </location>
</feature>
<protein>
    <submittedName>
        <fullName evidence="2">Uncharacterized protein</fullName>
    </submittedName>
</protein>
<gene>
    <name evidence="2" type="ORF">CCE28_13935</name>
</gene>
<dbReference type="EMBL" id="NIBG01000012">
    <property type="protein sequence ID" value="PAB58766.1"/>
    <property type="molecule type" value="Genomic_DNA"/>
</dbReference>
<dbReference type="AlphaFoldDB" id="A0A267MGU2"/>
<keyword evidence="1" id="KW-0472">Membrane</keyword>
<evidence type="ECO:0000256" key="1">
    <source>
        <dbReference type="SAM" id="Phobius"/>
    </source>
</evidence>
<feature type="transmembrane region" description="Helical" evidence="1">
    <location>
        <begin position="244"/>
        <end position="264"/>
    </location>
</feature>
<evidence type="ECO:0000313" key="2">
    <source>
        <dbReference type="EMBL" id="PAB58766.1"/>
    </source>
</evidence>
<feature type="transmembrane region" description="Helical" evidence="1">
    <location>
        <begin position="185"/>
        <end position="208"/>
    </location>
</feature>